<dbReference type="STRING" id="413882.AAW51_0448"/>
<accession>A0A0G3BCP0</accession>
<evidence type="ECO:0000256" key="2">
    <source>
        <dbReference type="SAM" id="MobiDB-lite"/>
    </source>
</evidence>
<dbReference type="GO" id="GO:0046872">
    <property type="term" value="F:metal ion binding"/>
    <property type="evidence" value="ECO:0007669"/>
    <property type="project" value="UniProtKB-KW"/>
</dbReference>
<dbReference type="KEGG" id="pbh:AAW51_0448"/>
<proteinExistence type="predicted"/>
<dbReference type="CDD" id="cd00371">
    <property type="entry name" value="HMA"/>
    <property type="match status" value="1"/>
</dbReference>
<gene>
    <name evidence="4" type="ORF">AAW51_0448</name>
</gene>
<feature type="compositionally biased region" description="Gly residues" evidence="2">
    <location>
        <begin position="81"/>
        <end position="90"/>
    </location>
</feature>
<dbReference type="EMBL" id="CP011371">
    <property type="protein sequence ID" value="AKJ27139.1"/>
    <property type="molecule type" value="Genomic_DNA"/>
</dbReference>
<organism evidence="4 5">
    <name type="scientific">Caldimonas brevitalea</name>
    <dbReference type="NCBI Taxonomy" id="413882"/>
    <lineage>
        <taxon>Bacteria</taxon>
        <taxon>Pseudomonadati</taxon>
        <taxon>Pseudomonadota</taxon>
        <taxon>Betaproteobacteria</taxon>
        <taxon>Burkholderiales</taxon>
        <taxon>Sphaerotilaceae</taxon>
        <taxon>Caldimonas</taxon>
    </lineage>
</organism>
<dbReference type="PROSITE" id="PS01047">
    <property type="entry name" value="HMA_1"/>
    <property type="match status" value="1"/>
</dbReference>
<evidence type="ECO:0000313" key="5">
    <source>
        <dbReference type="Proteomes" id="UP000035352"/>
    </source>
</evidence>
<dbReference type="Pfam" id="PF00403">
    <property type="entry name" value="HMA"/>
    <property type="match status" value="1"/>
</dbReference>
<dbReference type="AlphaFoldDB" id="A0A0G3BCP0"/>
<dbReference type="InterPro" id="IPR006121">
    <property type="entry name" value="HMA_dom"/>
</dbReference>
<name>A0A0G3BCP0_9BURK</name>
<dbReference type="SUPFAM" id="SSF55008">
    <property type="entry name" value="HMA, heavy metal-associated domain"/>
    <property type="match status" value="1"/>
</dbReference>
<dbReference type="Gene3D" id="3.30.70.100">
    <property type="match status" value="1"/>
</dbReference>
<dbReference type="InterPro" id="IPR036163">
    <property type="entry name" value="HMA_dom_sf"/>
</dbReference>
<feature type="region of interest" description="Disordered" evidence="2">
    <location>
        <begin position="71"/>
        <end position="90"/>
    </location>
</feature>
<dbReference type="PROSITE" id="PS50846">
    <property type="entry name" value="HMA_2"/>
    <property type="match status" value="1"/>
</dbReference>
<sequence length="90" mass="9374">MKEAVMIEFEVNDMTCGHCVSTITKAVKQTARDAVVAVDLGNKRVQIESKTADEAEFKAAIEEAGYTPVQAPASAGAPRKSGGGCCGSCH</sequence>
<evidence type="ECO:0000313" key="4">
    <source>
        <dbReference type="EMBL" id="AKJ27139.1"/>
    </source>
</evidence>
<evidence type="ECO:0000259" key="3">
    <source>
        <dbReference type="PROSITE" id="PS50846"/>
    </source>
</evidence>
<evidence type="ECO:0000256" key="1">
    <source>
        <dbReference type="ARBA" id="ARBA00022723"/>
    </source>
</evidence>
<feature type="domain" description="HMA" evidence="3">
    <location>
        <begin position="5"/>
        <end position="69"/>
    </location>
</feature>
<dbReference type="InterPro" id="IPR017969">
    <property type="entry name" value="Heavy-metal-associated_CS"/>
</dbReference>
<keyword evidence="5" id="KW-1185">Reference proteome</keyword>
<reference evidence="4 5" key="1">
    <citation type="submission" date="2015-05" db="EMBL/GenBank/DDBJ databases">
        <authorList>
            <person name="Tang B."/>
            <person name="Yu Y."/>
        </authorList>
    </citation>
    <scope>NUCLEOTIDE SEQUENCE [LARGE SCALE GENOMIC DNA]</scope>
    <source>
        <strain evidence="4 5">DSM 7029</strain>
    </source>
</reference>
<dbReference type="Proteomes" id="UP000035352">
    <property type="component" value="Chromosome"/>
</dbReference>
<protein>
    <submittedName>
        <fullName evidence="4">Heavy metal transporter</fullName>
    </submittedName>
</protein>
<keyword evidence="1" id="KW-0479">Metal-binding</keyword>